<protein>
    <submittedName>
        <fullName evidence="4">HTH_Tnp_Tc3_2 domain-containing protein</fullName>
    </submittedName>
</protein>
<sequence length="125" mass="14727">MDRQFHRLQTDIVFSRRNPKVTPRDGKRLWKARENILGDKNTSIAKQLCITKMAAYRSRKRYQKLSSVEDHPKGAKSRSVNSFRVRKMVKKRILRDSKKSMRKMASNLNISPASMRRIVKHKLGF</sequence>
<dbReference type="GO" id="GO:0005634">
    <property type="term" value="C:nucleus"/>
    <property type="evidence" value="ECO:0007669"/>
    <property type="project" value="UniProtKB-SubCell"/>
</dbReference>
<evidence type="ECO:0000313" key="3">
    <source>
        <dbReference type="Proteomes" id="UP000095283"/>
    </source>
</evidence>
<dbReference type="SUPFAM" id="SSF46689">
    <property type="entry name" value="Homeodomain-like"/>
    <property type="match status" value="1"/>
</dbReference>
<dbReference type="Proteomes" id="UP000095283">
    <property type="component" value="Unplaced"/>
</dbReference>
<dbReference type="PANTHER" id="PTHR46068:SF1">
    <property type="entry name" value="TRANSPOSASE IS30-LIKE HTH DOMAIN-CONTAINING PROTEIN"/>
    <property type="match status" value="1"/>
</dbReference>
<feature type="region of interest" description="Disordered" evidence="2">
    <location>
        <begin position="62"/>
        <end position="82"/>
    </location>
</feature>
<dbReference type="WBParaSite" id="Hba_10939">
    <property type="protein sequence ID" value="Hba_10939"/>
    <property type="gene ID" value="Hba_10939"/>
</dbReference>
<evidence type="ECO:0000256" key="2">
    <source>
        <dbReference type="SAM" id="MobiDB-lite"/>
    </source>
</evidence>
<dbReference type="AlphaFoldDB" id="A0A1I7X065"/>
<evidence type="ECO:0000313" key="4">
    <source>
        <dbReference type="WBParaSite" id="Hba_10939"/>
    </source>
</evidence>
<evidence type="ECO:0000256" key="1">
    <source>
        <dbReference type="ARBA" id="ARBA00004123"/>
    </source>
</evidence>
<reference evidence="4" key="1">
    <citation type="submission" date="2016-11" db="UniProtKB">
        <authorList>
            <consortium name="WormBaseParasite"/>
        </authorList>
    </citation>
    <scope>IDENTIFICATION</scope>
</reference>
<keyword evidence="3" id="KW-1185">Reference proteome</keyword>
<accession>A0A1I7X065</accession>
<dbReference type="InterPro" id="IPR009057">
    <property type="entry name" value="Homeodomain-like_sf"/>
</dbReference>
<name>A0A1I7X065_HETBA</name>
<comment type="subcellular location">
    <subcellularLocation>
        <location evidence="1">Nucleus</location>
    </subcellularLocation>
</comment>
<proteinExistence type="predicted"/>
<organism evidence="3 4">
    <name type="scientific">Heterorhabditis bacteriophora</name>
    <name type="common">Entomopathogenic nematode worm</name>
    <dbReference type="NCBI Taxonomy" id="37862"/>
    <lineage>
        <taxon>Eukaryota</taxon>
        <taxon>Metazoa</taxon>
        <taxon>Ecdysozoa</taxon>
        <taxon>Nematoda</taxon>
        <taxon>Chromadorea</taxon>
        <taxon>Rhabditida</taxon>
        <taxon>Rhabditina</taxon>
        <taxon>Rhabditomorpha</taxon>
        <taxon>Strongyloidea</taxon>
        <taxon>Heterorhabditidae</taxon>
        <taxon>Heterorhabditis</taxon>
    </lineage>
</organism>
<dbReference type="PANTHER" id="PTHR46068">
    <property type="entry name" value="PROTEIN CBG27172"/>
    <property type="match status" value="1"/>
</dbReference>